<reference evidence="2 3" key="2">
    <citation type="journal article" date="2016" name="Genome Announc.">
        <title>Complete Genome Sequence of Sphingopyxis terrae Strain 203-1 (NBRC 111660), a Polyethylene Glycol Degrader.</title>
        <authorList>
            <person name="Ohtsubo Y."/>
            <person name="Nonoyama S."/>
            <person name="Nagata Y."/>
            <person name="Numata M."/>
            <person name="Tsuchikane K."/>
            <person name="Hosoyama A."/>
            <person name="Yamazoe A."/>
            <person name="Tsuda M."/>
            <person name="Fujita N."/>
            <person name="Kawai F."/>
        </authorList>
    </citation>
    <scope>NUCLEOTIDE SEQUENCE [LARGE SCALE GENOMIC DNA]</scope>
    <source>
        <strain evidence="2 3">203-1</strain>
    </source>
</reference>
<reference evidence="3" key="1">
    <citation type="submission" date="2015-11" db="EMBL/GenBank/DDBJ databases">
        <title>Complete genome sequence of a polyethylene glycol-degrading strain Sphingopyxis terrae strain 203-1 (NBRC 15098).</title>
        <authorList>
            <person name="Yoshiyuki O."/>
            <person name="Shouta N."/>
            <person name="Nagata Y."/>
            <person name="Numata M."/>
            <person name="Tsuchikane K."/>
            <person name="Hosoyama A."/>
            <person name="Yamazoe A."/>
            <person name="Tsuda M."/>
            <person name="Fujita N."/>
            <person name="Kawai F."/>
        </authorList>
    </citation>
    <scope>NUCLEOTIDE SEQUENCE [LARGE SCALE GENOMIC DNA]</scope>
    <source>
        <strain evidence="3">203-1</strain>
    </source>
</reference>
<dbReference type="EMBL" id="CP013342">
    <property type="protein sequence ID" value="AMU94894.1"/>
    <property type="molecule type" value="Genomic_DNA"/>
</dbReference>
<accession>A0A142VYM9</accession>
<feature type="chain" id="PRO_5007502286" description="Peptidase inhibitor I78 family protein" evidence="1">
    <location>
        <begin position="21"/>
        <end position="101"/>
    </location>
</feature>
<proteinExistence type="predicted"/>
<dbReference type="Pfam" id="PF11720">
    <property type="entry name" value="Inhibitor_I78"/>
    <property type="match status" value="1"/>
</dbReference>
<name>A0A142VYM9_9SPHN</name>
<dbReference type="KEGG" id="ster:AOA14_09790"/>
<gene>
    <name evidence="2" type="ORF">AOA14_09790</name>
</gene>
<dbReference type="STRING" id="1219058.AOA14_09790"/>
<evidence type="ECO:0000313" key="3">
    <source>
        <dbReference type="Proteomes" id="UP000076234"/>
    </source>
</evidence>
<sequence>MDIRFLTLTAVLPLAACASAGDGSPSDAAPPPAAMTCSADAAQSYVGQTASPELGGAILKATGARTLRWGPPRSAMTMDYRQDRVNVMYDDAYKITQVTCG</sequence>
<evidence type="ECO:0000313" key="2">
    <source>
        <dbReference type="EMBL" id="AMU94894.1"/>
    </source>
</evidence>
<dbReference type="InterPro" id="IPR021719">
    <property type="entry name" value="Prot_inh_I78"/>
</dbReference>
<organism evidence="2 3">
    <name type="scientific">Sphingopyxis terrae subsp. terrae NBRC 15098</name>
    <dbReference type="NCBI Taxonomy" id="1219058"/>
    <lineage>
        <taxon>Bacteria</taxon>
        <taxon>Pseudomonadati</taxon>
        <taxon>Pseudomonadota</taxon>
        <taxon>Alphaproteobacteria</taxon>
        <taxon>Sphingomonadales</taxon>
        <taxon>Sphingomonadaceae</taxon>
        <taxon>Sphingopyxis</taxon>
    </lineage>
</organism>
<evidence type="ECO:0008006" key="4">
    <source>
        <dbReference type="Google" id="ProtNLM"/>
    </source>
</evidence>
<evidence type="ECO:0000256" key="1">
    <source>
        <dbReference type="SAM" id="SignalP"/>
    </source>
</evidence>
<dbReference type="Gene3D" id="3.30.10.10">
    <property type="entry name" value="Trypsin Inhibitor V, subunit A"/>
    <property type="match status" value="1"/>
</dbReference>
<dbReference type="AlphaFoldDB" id="A0A142VYM9"/>
<protein>
    <recommendedName>
        <fullName evidence="4">Peptidase inhibitor I78 family protein</fullName>
    </recommendedName>
</protein>
<dbReference type="Proteomes" id="UP000076234">
    <property type="component" value="Chromosome"/>
</dbReference>
<feature type="signal peptide" evidence="1">
    <location>
        <begin position="1"/>
        <end position="20"/>
    </location>
</feature>
<keyword evidence="1" id="KW-0732">Signal</keyword>